<feature type="region of interest" description="Disordered" evidence="14">
    <location>
        <begin position="664"/>
        <end position="738"/>
    </location>
</feature>
<dbReference type="FunFam" id="3.30.40.10:FF:000113">
    <property type="entry name" value="Histone-lysine N-methyltransferase"/>
    <property type="match status" value="1"/>
</dbReference>
<dbReference type="VEuPathDB" id="VectorBase:CSON011870"/>
<dbReference type="CDD" id="cd15548">
    <property type="entry name" value="PHD_ASH1L"/>
    <property type="match status" value="1"/>
</dbReference>
<dbReference type="GO" id="GO:0032259">
    <property type="term" value="P:methylation"/>
    <property type="evidence" value="ECO:0007669"/>
    <property type="project" value="UniProtKB-KW"/>
</dbReference>
<dbReference type="GO" id="GO:0008270">
    <property type="term" value="F:zinc ion binding"/>
    <property type="evidence" value="ECO:0007669"/>
    <property type="project" value="UniProtKB-KW"/>
</dbReference>
<dbReference type="PROSITE" id="PS51038">
    <property type="entry name" value="BAH"/>
    <property type="match status" value="1"/>
</dbReference>
<feature type="compositionally biased region" description="Polar residues" evidence="14">
    <location>
        <begin position="1"/>
        <end position="10"/>
    </location>
</feature>
<feature type="domain" description="AWS" evidence="19">
    <location>
        <begin position="1768"/>
        <end position="1814"/>
    </location>
</feature>
<keyword evidence="8" id="KW-0863">Zinc-finger</keyword>
<feature type="region of interest" description="Disordered" evidence="14">
    <location>
        <begin position="626"/>
        <end position="647"/>
    </location>
</feature>
<evidence type="ECO:0000259" key="16">
    <source>
        <dbReference type="PROSITE" id="PS50280"/>
    </source>
</evidence>
<keyword evidence="3" id="KW-0158">Chromosome</keyword>
<feature type="domain" description="BAH" evidence="18">
    <location>
        <begin position="2304"/>
        <end position="2446"/>
    </location>
</feature>
<dbReference type="InterPro" id="IPR003616">
    <property type="entry name" value="Post-SET_dom"/>
</dbReference>
<dbReference type="SUPFAM" id="SSF47370">
    <property type="entry name" value="Bromodomain"/>
    <property type="match status" value="1"/>
</dbReference>
<keyword evidence="7" id="KW-0479">Metal-binding</keyword>
<feature type="region of interest" description="Disordered" evidence="14">
    <location>
        <begin position="1126"/>
        <end position="1315"/>
    </location>
</feature>
<feature type="compositionally biased region" description="Polar residues" evidence="14">
    <location>
        <begin position="975"/>
        <end position="992"/>
    </location>
</feature>
<keyword evidence="12" id="KW-0539">Nucleus</keyword>
<evidence type="ECO:0000256" key="4">
    <source>
        <dbReference type="ARBA" id="ARBA00022603"/>
    </source>
</evidence>
<dbReference type="SUPFAM" id="SSF57903">
    <property type="entry name" value="FYVE/PHD zinc finger"/>
    <property type="match status" value="1"/>
</dbReference>
<dbReference type="Pfam" id="PF17907">
    <property type="entry name" value="AWS"/>
    <property type="match status" value="1"/>
</dbReference>
<feature type="compositionally biased region" description="Polar residues" evidence="14">
    <location>
        <begin position="292"/>
        <end position="305"/>
    </location>
</feature>
<feature type="region of interest" description="Disordered" evidence="14">
    <location>
        <begin position="770"/>
        <end position="833"/>
    </location>
</feature>
<feature type="compositionally biased region" description="Basic and acidic residues" evidence="14">
    <location>
        <begin position="1545"/>
        <end position="1577"/>
    </location>
</feature>
<dbReference type="Gene3D" id="1.20.920.10">
    <property type="entry name" value="Bromodomain-like"/>
    <property type="match status" value="1"/>
</dbReference>
<feature type="compositionally biased region" description="Low complexity" evidence="14">
    <location>
        <begin position="172"/>
        <end position="187"/>
    </location>
</feature>
<feature type="region of interest" description="Disordered" evidence="14">
    <location>
        <begin position="288"/>
        <end position="420"/>
    </location>
</feature>
<dbReference type="PROSITE" id="PS50868">
    <property type="entry name" value="POST_SET"/>
    <property type="match status" value="1"/>
</dbReference>
<feature type="compositionally biased region" description="Basic and acidic residues" evidence="14">
    <location>
        <begin position="1266"/>
        <end position="1291"/>
    </location>
</feature>
<feature type="region of interest" description="Disordered" evidence="14">
    <location>
        <begin position="1545"/>
        <end position="1591"/>
    </location>
</feature>
<dbReference type="InterPro" id="IPR036427">
    <property type="entry name" value="Bromodomain-like_sf"/>
</dbReference>
<keyword evidence="5" id="KW-0808">Transferase</keyword>
<feature type="compositionally biased region" description="Basic and acidic residues" evidence="14">
    <location>
        <begin position="1135"/>
        <end position="1168"/>
    </location>
</feature>
<dbReference type="Gene3D" id="2.30.30.490">
    <property type="match status" value="1"/>
</dbReference>
<dbReference type="PROSITE" id="PS01359">
    <property type="entry name" value="ZF_PHD_1"/>
    <property type="match status" value="1"/>
</dbReference>
<dbReference type="SMART" id="SM00439">
    <property type="entry name" value="BAH"/>
    <property type="match status" value="1"/>
</dbReference>
<name>A0A336KMV7_CULSO</name>
<evidence type="ECO:0000256" key="8">
    <source>
        <dbReference type="ARBA" id="ARBA00022771"/>
    </source>
</evidence>
<dbReference type="InterPro" id="IPR043319">
    <property type="entry name" value="PHD_ASH1L"/>
</dbReference>
<feature type="compositionally biased region" description="Polar residues" evidence="14">
    <location>
        <begin position="2500"/>
        <end position="2514"/>
    </location>
</feature>
<dbReference type="SMART" id="SM00249">
    <property type="entry name" value="PHD"/>
    <property type="match status" value="1"/>
</dbReference>
<dbReference type="SMART" id="SM00317">
    <property type="entry name" value="SET"/>
    <property type="match status" value="1"/>
</dbReference>
<evidence type="ECO:0000256" key="3">
    <source>
        <dbReference type="ARBA" id="ARBA00022454"/>
    </source>
</evidence>
<evidence type="ECO:0000256" key="12">
    <source>
        <dbReference type="ARBA" id="ARBA00023242"/>
    </source>
</evidence>
<dbReference type="Gene3D" id="2.170.270.10">
    <property type="entry name" value="SET domain"/>
    <property type="match status" value="1"/>
</dbReference>
<dbReference type="InterPro" id="IPR019786">
    <property type="entry name" value="Zinc_finger_PHD-type_CS"/>
</dbReference>
<feature type="compositionally biased region" description="Low complexity" evidence="14">
    <location>
        <begin position="549"/>
        <end position="562"/>
    </location>
</feature>
<evidence type="ECO:0000256" key="7">
    <source>
        <dbReference type="ARBA" id="ARBA00022723"/>
    </source>
</evidence>
<feature type="compositionally biased region" description="Polar residues" evidence="14">
    <location>
        <begin position="85"/>
        <end position="103"/>
    </location>
</feature>
<feature type="compositionally biased region" description="Basic and acidic residues" evidence="14">
    <location>
        <begin position="1236"/>
        <end position="1250"/>
    </location>
</feature>
<dbReference type="GO" id="GO:0005654">
    <property type="term" value="C:nucleoplasm"/>
    <property type="evidence" value="ECO:0007669"/>
    <property type="project" value="TreeGrafter"/>
</dbReference>
<evidence type="ECO:0000259" key="15">
    <source>
        <dbReference type="PROSITE" id="PS50014"/>
    </source>
</evidence>
<dbReference type="Pfam" id="PF00856">
    <property type="entry name" value="SET"/>
    <property type="match status" value="1"/>
</dbReference>
<evidence type="ECO:0000256" key="6">
    <source>
        <dbReference type="ARBA" id="ARBA00022691"/>
    </source>
</evidence>
<dbReference type="Pfam" id="PF20826">
    <property type="entry name" value="PHD_5"/>
    <property type="match status" value="1"/>
</dbReference>
<keyword evidence="9" id="KW-0862">Zinc</keyword>
<feature type="compositionally biased region" description="Polar residues" evidence="14">
    <location>
        <begin position="19"/>
        <end position="28"/>
    </location>
</feature>
<feature type="region of interest" description="Disordered" evidence="14">
    <location>
        <begin position="469"/>
        <end position="502"/>
    </location>
</feature>
<dbReference type="OMA" id="LCTPRNM"/>
<reference evidence="21" key="2">
    <citation type="submission" date="2018-07" db="EMBL/GenBank/DDBJ databases">
        <authorList>
            <person name="Quirk P.G."/>
            <person name="Krulwich T.A."/>
        </authorList>
    </citation>
    <scope>NUCLEOTIDE SEQUENCE</scope>
</reference>
<feature type="compositionally biased region" description="Polar residues" evidence="14">
    <location>
        <begin position="120"/>
        <end position="135"/>
    </location>
</feature>
<dbReference type="PANTHER" id="PTHR46147">
    <property type="entry name" value="HISTONE-LYSINE N-METHYLTRANSFERASE ASH1"/>
    <property type="match status" value="1"/>
</dbReference>
<feature type="compositionally biased region" description="Polar residues" evidence="14">
    <location>
        <begin position="791"/>
        <end position="810"/>
    </location>
</feature>
<feature type="region of interest" description="Disordered" evidence="14">
    <location>
        <begin position="1"/>
        <end position="210"/>
    </location>
</feature>
<feature type="compositionally biased region" description="Polar residues" evidence="14">
    <location>
        <begin position="1169"/>
        <end position="1183"/>
    </location>
</feature>
<feature type="compositionally biased region" description="Low complexity" evidence="14">
    <location>
        <begin position="29"/>
        <end position="54"/>
    </location>
</feature>
<dbReference type="PROSITE" id="PS50280">
    <property type="entry name" value="SET"/>
    <property type="match status" value="1"/>
</dbReference>
<evidence type="ECO:0000256" key="14">
    <source>
        <dbReference type="SAM" id="MobiDB-lite"/>
    </source>
</evidence>
<dbReference type="CDD" id="cd04717">
    <property type="entry name" value="BAH_polybromo"/>
    <property type="match status" value="1"/>
</dbReference>
<dbReference type="InterPro" id="IPR001487">
    <property type="entry name" value="Bromodomain"/>
</dbReference>
<feature type="compositionally biased region" description="Basic residues" evidence="14">
    <location>
        <begin position="722"/>
        <end position="734"/>
    </location>
</feature>
<dbReference type="CDD" id="cd19174">
    <property type="entry name" value="SET_ASH1L"/>
    <property type="match status" value="1"/>
</dbReference>
<dbReference type="SMART" id="SM00508">
    <property type="entry name" value="PostSET"/>
    <property type="match status" value="2"/>
</dbReference>
<dbReference type="PANTHER" id="PTHR46147:SF3">
    <property type="entry name" value="HISTONE-LYSINE N-METHYLTRANSFERASE ASH1"/>
    <property type="match status" value="1"/>
</dbReference>
<gene>
    <name evidence="20" type="primary">CSON011870</name>
</gene>
<dbReference type="InterPro" id="IPR006560">
    <property type="entry name" value="AWS_dom"/>
</dbReference>
<dbReference type="GO" id="GO:0006355">
    <property type="term" value="P:regulation of DNA-templated transcription"/>
    <property type="evidence" value="ECO:0007669"/>
    <property type="project" value="TreeGrafter"/>
</dbReference>
<keyword evidence="4" id="KW-0489">Methyltransferase</keyword>
<feature type="region of interest" description="Disordered" evidence="14">
    <location>
        <begin position="1603"/>
        <end position="1650"/>
    </location>
</feature>
<dbReference type="InterPro" id="IPR001965">
    <property type="entry name" value="Znf_PHD"/>
</dbReference>
<feature type="compositionally biased region" description="Basic residues" evidence="14">
    <location>
        <begin position="689"/>
        <end position="707"/>
    </location>
</feature>
<dbReference type="SMART" id="SM00570">
    <property type="entry name" value="AWS"/>
    <property type="match status" value="1"/>
</dbReference>
<feature type="domain" description="SET" evidence="16">
    <location>
        <begin position="1817"/>
        <end position="1933"/>
    </location>
</feature>
<feature type="domain" description="Bromo" evidence="15">
    <location>
        <begin position="2114"/>
        <end position="2175"/>
    </location>
</feature>
<keyword evidence="11 13" id="KW-0103">Bromodomain</keyword>
<feature type="compositionally biased region" description="Polar residues" evidence="14">
    <location>
        <begin position="316"/>
        <end position="348"/>
    </location>
</feature>
<dbReference type="Pfam" id="PF00439">
    <property type="entry name" value="Bromodomain"/>
    <property type="match status" value="1"/>
</dbReference>
<dbReference type="InterPro" id="IPR013083">
    <property type="entry name" value="Znf_RING/FYVE/PHD"/>
</dbReference>
<keyword evidence="10" id="KW-0156">Chromatin regulator</keyword>
<evidence type="ECO:0000313" key="20">
    <source>
        <dbReference type="EMBL" id="SSX04685.1"/>
    </source>
</evidence>
<dbReference type="PROSITE" id="PS51215">
    <property type="entry name" value="AWS"/>
    <property type="match status" value="1"/>
</dbReference>
<dbReference type="EMBL" id="UFQT01000534">
    <property type="protein sequence ID" value="SSX25048.1"/>
    <property type="molecule type" value="Genomic_DNA"/>
</dbReference>
<feature type="compositionally biased region" description="Polar residues" evidence="14">
    <location>
        <begin position="1039"/>
        <end position="1051"/>
    </location>
</feature>
<dbReference type="PROSITE" id="PS50014">
    <property type="entry name" value="BROMODOMAIN_2"/>
    <property type="match status" value="1"/>
</dbReference>
<dbReference type="Pfam" id="PF01426">
    <property type="entry name" value="BAH"/>
    <property type="match status" value="1"/>
</dbReference>
<dbReference type="InterPro" id="IPR001025">
    <property type="entry name" value="BAH_dom"/>
</dbReference>
<dbReference type="InterPro" id="IPR001214">
    <property type="entry name" value="SET_dom"/>
</dbReference>
<feature type="compositionally biased region" description="Low complexity" evidence="14">
    <location>
        <begin position="708"/>
        <end position="721"/>
    </location>
</feature>
<organism evidence="20">
    <name type="scientific">Culicoides sonorensis</name>
    <name type="common">Biting midge</name>
    <dbReference type="NCBI Taxonomy" id="179676"/>
    <lineage>
        <taxon>Eukaryota</taxon>
        <taxon>Metazoa</taxon>
        <taxon>Ecdysozoa</taxon>
        <taxon>Arthropoda</taxon>
        <taxon>Hexapoda</taxon>
        <taxon>Insecta</taxon>
        <taxon>Pterygota</taxon>
        <taxon>Neoptera</taxon>
        <taxon>Endopterygota</taxon>
        <taxon>Diptera</taxon>
        <taxon>Nematocera</taxon>
        <taxon>Chironomoidea</taxon>
        <taxon>Ceratopogonidae</taxon>
        <taxon>Ceratopogoninae</taxon>
        <taxon>Culicoides</taxon>
        <taxon>Monoculicoides</taxon>
    </lineage>
</organism>
<feature type="region of interest" description="Disordered" evidence="14">
    <location>
        <begin position="1960"/>
        <end position="1982"/>
    </location>
</feature>
<dbReference type="GO" id="GO:0042800">
    <property type="term" value="F:histone H3K4 methyltransferase activity"/>
    <property type="evidence" value="ECO:0007669"/>
    <property type="project" value="TreeGrafter"/>
</dbReference>
<dbReference type="EMBL" id="UFQS01000534">
    <property type="protein sequence ID" value="SSX04685.1"/>
    <property type="molecule type" value="Genomic_DNA"/>
</dbReference>
<evidence type="ECO:0000256" key="5">
    <source>
        <dbReference type="ARBA" id="ARBA00022679"/>
    </source>
</evidence>
<feature type="compositionally biased region" description="Polar residues" evidence="14">
    <location>
        <begin position="1617"/>
        <end position="1631"/>
    </location>
</feature>
<feature type="region of interest" description="Disordered" evidence="14">
    <location>
        <begin position="940"/>
        <end position="1060"/>
    </location>
</feature>
<feature type="compositionally biased region" description="Basic and acidic residues" evidence="14">
    <location>
        <begin position="1185"/>
        <end position="1203"/>
    </location>
</feature>
<dbReference type="InterPro" id="IPR011011">
    <property type="entry name" value="Znf_FYVE_PHD"/>
</dbReference>
<feature type="region of interest" description="Disordered" evidence="14">
    <location>
        <begin position="879"/>
        <end position="900"/>
    </location>
</feature>
<dbReference type="GO" id="GO:0005694">
    <property type="term" value="C:chromosome"/>
    <property type="evidence" value="ECO:0007669"/>
    <property type="project" value="UniProtKB-SubCell"/>
</dbReference>
<evidence type="ECO:0000256" key="11">
    <source>
        <dbReference type="ARBA" id="ARBA00023117"/>
    </source>
</evidence>
<evidence type="ECO:0000259" key="17">
    <source>
        <dbReference type="PROSITE" id="PS50868"/>
    </source>
</evidence>
<protein>
    <submittedName>
        <fullName evidence="20">CSON011870 protein</fullName>
    </submittedName>
</protein>
<dbReference type="SMART" id="SM00297">
    <property type="entry name" value="BROMO"/>
    <property type="match status" value="1"/>
</dbReference>
<feature type="compositionally biased region" description="Polar residues" evidence="14">
    <location>
        <begin position="954"/>
        <end position="966"/>
    </location>
</feature>
<comment type="subcellular location">
    <subcellularLocation>
        <location evidence="2">Chromosome</location>
    </subcellularLocation>
    <subcellularLocation>
        <location evidence="1">Nucleus</location>
    </subcellularLocation>
</comment>
<evidence type="ECO:0000313" key="21">
    <source>
        <dbReference type="EMBL" id="SSX25048.1"/>
    </source>
</evidence>
<sequence length="2571" mass="288148">MSSYKNIQMTNNNQQQQQKSEPVTKSALSSSSSSSSSGSDDSGSSSDSDSSTVSSKKKSVQDSPTKVPQFSVTSSGLKMKIAFPRNSTPQPSNSRNELPTKNNQDNKRRLPTKKLIQQKPPVNNKSDSDTGSSYCTDCDSDESNASSTRAVQNNKTKSSSIHSGSNKNVSRGGSTSSGEASDSSDTNSSDEGEALQEINADDLNAILPSTENTSFTQIQSKANLSNSNNIEDNASSSDMELPALVSEAIRRVESESDAESTRTVPRVQYNSSLLQDFVAKTQMLGNVGGTSEGNVGNSVKTVASQQKKRGRPRAQGNATSSTGMNQIGNNNGLVSESPDSGILSTVSPAPSPRVTEGVKASSNKSQNKQESAKKVKKPETPTPKLSLANSYPTERVLYPPRRKKSVNRPTNNNHTNVKDDTLDPVWKKIDLSKKFREPCLEGYKSDGGHSICCSKRLAANSGYVSDYYGSRSRRGMSGYKSDHSMKSRRSGYRTDYSSRAKSCGYRSDCSIRHRKKVRRKRRKKIGLNTKSTVDELSDILQLGALTLGSSSNTSSSRESIPSAKEKSPPPLTVKKVENKYKFSTFNSLMAASKPKFGASIPVPTIKLGQASCFGKKLTLQKSNTTKLPPLSRANVQKNAEEHAKRKSTTKDILESLCDRVTARVTSGNDSPSIKPALSVRSKSIDGRSIKSRRTSHAGSRHIRHRRMSTMSRCSSRSTMSRNHFKRRRRKRLKSRSMSITGKINENKFNVEIDQLSDSFKLLCKIYGEKSDKTGKTVGPAKRGPKKRKQSDNTGTNTNDKSSNLTPSTPTTKRRNKKATQQLTQSPDDHKLPLKKRHYLLANGNKAEISDEDEVTQVERLRAQYDEAIESCISKYAHAGSPLKEKSKESNNKNVSPKKRHLLKTAHETIATPLIIDIKSGEKEVDSVSKKRNRLESVVSKISPTEAQENKSGKKSTVQTLLSPDSKNVTKKLRSDPSNFKSSVQNNHSNVTVNEKSTSKKGKTESKTNKTSSTTNKKLNSTSKASVSTTSKTKSKQDQPKSGSLKTTSNNIHPPPGVFEPSCDLELQIPVSTISLPGIVSPDSTISKYNKKTNKAAEKVVEKLLTKTGGHLLLKKKRRKAINRTGFPSKKKKKLTKNDHDTADLPTKVCDRVPREGEDTKKFIERNKTSNESLLDTDVSPSRSMRTREKPLQDKNKEASEKVDKRRKSVVASKREREESTETGPNKRAKNISGSSKKIDANKGPRDKSSDNEPLINLTKVNTQSSKVKDKNKENNEKDETPVKKKKLEKDVPSSSKLKKISDLAKATQKRPSIEDAIKEKDKLTVSIERIPGLKLPEKNGNKNTLIELKSVTPTKFDTKQRGRLMTRRSDLVALEAKTNKSHDIKSQSLPSTPLKDLDRLSHLEKLTREFNQKFAVVKLKSLDDSSFKSTKSDNIKQALLQRPRCKSVGRGLLGKDAETEDISPKIDIFKQNRQRSKSVVRYIGMQPAELMKENILESRMRSRAKSVVRQLSPQKEDTQLDRFKRAKTVARTLCPEEEVNLSKKTNKEKEIKKISATSKKEPKIKSGEKKMDKKEAKNVSSTPKAQAENIEEDIELLIPAKKLQRSKKSTTSKTTVEETNFQQTTSTPNNQHETKPFSDKDEDEHDPLPYQSGVEIFLPTEPPAEKERKTKKKYVSAGLFSDYYKEDPKQQKSLTSVKATSPTVSGIPAPPYCEKYFRRTIRDFQLPYDIFLASKAGKLAGNVASWHFRKLRVNIYAPDVRPSPIRPNDQQVCSCKPGYDCAENCLNRLVYTECSAETCPCADKCKNTKIQRHENAPGLEKFMTNSKGFGVRCKQPIRKGTFISEYCGEVVTEKEFKERMQTVYTNDQHHYCLNLDKGLVIDGHRMGSDCRFVNHSCAPNCEMQKWSVNGLSRMCLFALRDIEPMEELTYDYNFALFNPAEGQECKCGAKECRGVIGGKSQRVKPPLEEDKKRSRKQKAKKNQPLIPIKYGSLLPAFVPPTDHEKSVIAEHHCFLMRNLRKVRRNNERPLCPLAPSTVTAATNSTNSCATPSSLSVPMAAVRAPRNIRTRGLAIFEDNPELEKSARVAVVLRSVCDEIHAYKENDTENTLISKLNLPNKKKCSLYYDRILTPLDLTQIENNVEKGIYNNPRLFDEDIKRLFNNAILFYGINSVEGTAAHKLQEFYKSIKEKAAEKLDIILGDKQLLDEFVNGLLKPIPLKGKKPKIESEDIIRCICGLYKDEGLMIQCSKCNVWQHIECTKANPEAENFLCEKCDPRDIDYEIPLNEYNDDGHQFYLSLMRGDLQIRQGDTVYVLRDIPMSPDKQDPEGPVKKHNYQTIGTIDYSLCDIFRVERLWKNSEGKRVVYGHHYLRPHETYHEPTRKFYPCEILRSPLYEVVPIELIMGRCWVLDPTTFCKGRPVESVEQHVYICEMRVDKLAKSFAKIPRHQYPVCTKSYAFIPFEEKLKISKTFAPHDVKDVLLPKEKKRKKQDEVQHTPRKQQSPIIQLMTQPPKTASEKRGRLEDVLARLMTTMMRVQSAKAMPAVDLSYLLTGRGARSRRQNASTPVPTT</sequence>
<feature type="compositionally biased region" description="Polar residues" evidence="14">
    <location>
        <begin position="64"/>
        <end position="76"/>
    </location>
</feature>
<evidence type="ECO:0000259" key="19">
    <source>
        <dbReference type="PROSITE" id="PS51215"/>
    </source>
</evidence>
<proteinExistence type="predicted"/>
<feature type="compositionally biased region" description="Basic and acidic residues" evidence="14">
    <location>
        <begin position="638"/>
        <end position="647"/>
    </location>
</feature>
<feature type="domain" description="Post-SET" evidence="17">
    <location>
        <begin position="1941"/>
        <end position="1957"/>
    </location>
</feature>
<accession>A0A336KMV7</accession>
<dbReference type="InterPro" id="IPR046341">
    <property type="entry name" value="SET_dom_sf"/>
</dbReference>
<evidence type="ECO:0000256" key="13">
    <source>
        <dbReference type="PROSITE-ProRule" id="PRU00035"/>
    </source>
</evidence>
<feature type="compositionally biased region" description="Polar residues" evidence="14">
    <location>
        <begin position="360"/>
        <end position="369"/>
    </location>
</feature>
<evidence type="ECO:0000256" key="10">
    <source>
        <dbReference type="ARBA" id="ARBA00022853"/>
    </source>
</evidence>
<evidence type="ECO:0000256" key="9">
    <source>
        <dbReference type="ARBA" id="ARBA00022833"/>
    </source>
</evidence>
<feature type="region of interest" description="Disordered" evidence="14">
    <location>
        <begin position="548"/>
        <end position="571"/>
    </location>
</feature>
<evidence type="ECO:0000259" key="18">
    <source>
        <dbReference type="PROSITE" id="PS51038"/>
    </source>
</evidence>
<feature type="region of interest" description="Disordered" evidence="14">
    <location>
        <begin position="2484"/>
        <end position="2521"/>
    </location>
</feature>
<keyword evidence="6" id="KW-0949">S-adenosyl-L-methionine</keyword>
<evidence type="ECO:0000256" key="2">
    <source>
        <dbReference type="ARBA" id="ARBA00004286"/>
    </source>
</evidence>
<dbReference type="SUPFAM" id="SSF82199">
    <property type="entry name" value="SET domain"/>
    <property type="match status" value="1"/>
</dbReference>
<feature type="compositionally biased region" description="Low complexity" evidence="14">
    <location>
        <begin position="1008"/>
        <end position="1031"/>
    </location>
</feature>
<evidence type="ECO:0000256" key="1">
    <source>
        <dbReference type="ARBA" id="ARBA00004123"/>
    </source>
</evidence>
<feature type="compositionally biased region" description="Basic and acidic residues" evidence="14">
    <location>
        <begin position="370"/>
        <end position="379"/>
    </location>
</feature>
<dbReference type="Gene3D" id="3.30.40.10">
    <property type="entry name" value="Zinc/RING finger domain, C3HC4 (zinc finger)"/>
    <property type="match status" value="1"/>
</dbReference>
<feature type="compositionally biased region" description="Polar residues" evidence="14">
    <location>
        <begin position="143"/>
        <end position="171"/>
    </location>
</feature>
<reference evidence="20" key="1">
    <citation type="submission" date="2018-04" db="EMBL/GenBank/DDBJ databases">
        <authorList>
            <person name="Go L.Y."/>
            <person name="Mitchell J.A."/>
        </authorList>
    </citation>
    <scope>NUCLEOTIDE SEQUENCE</scope>
    <source>
        <tissue evidence="20">Whole organism</tissue>
    </source>
</reference>
<dbReference type="InterPro" id="IPR043151">
    <property type="entry name" value="BAH_sf"/>
</dbReference>
<dbReference type="GO" id="GO:0003682">
    <property type="term" value="F:chromatin binding"/>
    <property type="evidence" value="ECO:0007669"/>
    <property type="project" value="InterPro"/>
</dbReference>
<feature type="compositionally biased region" description="Basic and acidic residues" evidence="14">
    <location>
        <begin position="2484"/>
        <end position="2496"/>
    </location>
</feature>